<feature type="signal peptide" evidence="2">
    <location>
        <begin position="1"/>
        <end position="29"/>
    </location>
</feature>
<feature type="region of interest" description="Disordered" evidence="1">
    <location>
        <begin position="78"/>
        <end position="101"/>
    </location>
</feature>
<name>A0A9P7Z3K5_9HELO</name>
<accession>A0A9P7Z3K5</accession>
<comment type="caution">
    <text evidence="3">The sequence shown here is derived from an EMBL/GenBank/DDBJ whole genome shotgun (WGS) entry which is preliminary data.</text>
</comment>
<reference evidence="3" key="1">
    <citation type="journal article" date="2021" name="IMA Fungus">
        <title>Genomic characterization of three marine fungi, including Emericellopsis atlantica sp. nov. with signatures of a generalist lifestyle and marine biomass degradation.</title>
        <authorList>
            <person name="Hagestad O.C."/>
            <person name="Hou L."/>
            <person name="Andersen J.H."/>
            <person name="Hansen E.H."/>
            <person name="Altermark B."/>
            <person name="Li C."/>
            <person name="Kuhnert E."/>
            <person name="Cox R.J."/>
            <person name="Crous P.W."/>
            <person name="Spatafora J.W."/>
            <person name="Lail K."/>
            <person name="Amirebrahimi M."/>
            <person name="Lipzen A."/>
            <person name="Pangilinan J."/>
            <person name="Andreopoulos W."/>
            <person name="Hayes R.D."/>
            <person name="Ng V."/>
            <person name="Grigoriev I.V."/>
            <person name="Jackson S.A."/>
            <person name="Sutton T.D.S."/>
            <person name="Dobson A.D.W."/>
            <person name="Rama T."/>
        </authorList>
    </citation>
    <scope>NUCLEOTIDE SEQUENCE</scope>
    <source>
        <strain evidence="3">TRa3180A</strain>
    </source>
</reference>
<dbReference type="EMBL" id="MU253891">
    <property type="protein sequence ID" value="KAG9244661.1"/>
    <property type="molecule type" value="Genomic_DNA"/>
</dbReference>
<evidence type="ECO:0000256" key="1">
    <source>
        <dbReference type="SAM" id="MobiDB-lite"/>
    </source>
</evidence>
<evidence type="ECO:0000313" key="3">
    <source>
        <dbReference type="EMBL" id="KAG9244661.1"/>
    </source>
</evidence>
<sequence>MIYNAKSISLVWIDWATIGLLLLHRQSLAAPADKLLSAVAEMNFRANPVLKDDVEQLRRHLDGVWGVRDEEVGQGAVHGLADGVDTAGGEGEGHAGDGEVG</sequence>
<evidence type="ECO:0000313" key="4">
    <source>
        <dbReference type="Proteomes" id="UP000887226"/>
    </source>
</evidence>
<protein>
    <submittedName>
        <fullName evidence="3">Uncharacterized protein</fullName>
    </submittedName>
</protein>
<gene>
    <name evidence="3" type="ORF">BJ878DRAFT_505130</name>
</gene>
<keyword evidence="4" id="KW-1185">Reference proteome</keyword>
<feature type="compositionally biased region" description="Basic and acidic residues" evidence="1">
    <location>
        <begin position="91"/>
        <end position="101"/>
    </location>
</feature>
<dbReference type="AlphaFoldDB" id="A0A9P7Z3K5"/>
<organism evidence="3 4">
    <name type="scientific">Calycina marina</name>
    <dbReference type="NCBI Taxonomy" id="1763456"/>
    <lineage>
        <taxon>Eukaryota</taxon>
        <taxon>Fungi</taxon>
        <taxon>Dikarya</taxon>
        <taxon>Ascomycota</taxon>
        <taxon>Pezizomycotina</taxon>
        <taxon>Leotiomycetes</taxon>
        <taxon>Helotiales</taxon>
        <taxon>Pezizellaceae</taxon>
        <taxon>Calycina</taxon>
    </lineage>
</organism>
<feature type="chain" id="PRO_5040446944" evidence="2">
    <location>
        <begin position="30"/>
        <end position="101"/>
    </location>
</feature>
<dbReference type="Proteomes" id="UP000887226">
    <property type="component" value="Unassembled WGS sequence"/>
</dbReference>
<evidence type="ECO:0000256" key="2">
    <source>
        <dbReference type="SAM" id="SignalP"/>
    </source>
</evidence>
<proteinExistence type="predicted"/>
<keyword evidence="2" id="KW-0732">Signal</keyword>